<feature type="domain" description="TLC" evidence="8">
    <location>
        <begin position="143"/>
        <end position="347"/>
    </location>
</feature>
<feature type="transmembrane region" description="Helical" evidence="7">
    <location>
        <begin position="155"/>
        <end position="175"/>
    </location>
</feature>
<dbReference type="GO" id="GO:0016020">
    <property type="term" value="C:membrane"/>
    <property type="evidence" value="ECO:0007669"/>
    <property type="project" value="UniProtKB-SubCell"/>
</dbReference>
<dbReference type="GO" id="GO:0005783">
    <property type="term" value="C:endoplasmic reticulum"/>
    <property type="evidence" value="ECO:0007669"/>
    <property type="project" value="TreeGrafter"/>
</dbReference>
<dbReference type="PANTHER" id="PTHR13439:SF71">
    <property type="entry name" value="EXPRESSED PROTEIN"/>
    <property type="match status" value="1"/>
</dbReference>
<keyword evidence="4 5" id="KW-0472">Membrane</keyword>
<dbReference type="PANTHER" id="PTHR13439">
    <property type="entry name" value="CT120 PROTEIN"/>
    <property type="match status" value="1"/>
</dbReference>
<name>A0AAV8Q6C2_ENSVE</name>
<reference evidence="9 10" key="1">
    <citation type="submission" date="2022-12" db="EMBL/GenBank/DDBJ databases">
        <title>Chromosome-scale assembly of the Ensete ventricosum genome.</title>
        <authorList>
            <person name="Dussert Y."/>
            <person name="Stocks J."/>
            <person name="Wendawek A."/>
            <person name="Woldeyes F."/>
            <person name="Nichols R.A."/>
            <person name="Borrell J.S."/>
        </authorList>
    </citation>
    <scope>NUCLEOTIDE SEQUENCE [LARGE SCALE GENOMIC DNA]</scope>
    <source>
        <strain evidence="10">cv. Maze</strain>
        <tissue evidence="9">Seeds</tissue>
    </source>
</reference>
<feature type="transmembrane region" description="Helical" evidence="7">
    <location>
        <begin position="315"/>
        <end position="335"/>
    </location>
</feature>
<dbReference type="GO" id="GO:0055088">
    <property type="term" value="P:lipid homeostasis"/>
    <property type="evidence" value="ECO:0007669"/>
    <property type="project" value="TreeGrafter"/>
</dbReference>
<feature type="transmembrane region" description="Helical" evidence="7">
    <location>
        <begin position="244"/>
        <end position="265"/>
    </location>
</feature>
<dbReference type="EMBL" id="JAQQAF010000007">
    <property type="protein sequence ID" value="KAJ8472049.1"/>
    <property type="molecule type" value="Genomic_DNA"/>
</dbReference>
<proteinExistence type="predicted"/>
<dbReference type="AlphaFoldDB" id="A0AAV8Q6C2"/>
<evidence type="ECO:0000256" key="6">
    <source>
        <dbReference type="SAM" id="MobiDB-lite"/>
    </source>
</evidence>
<sequence>MVAAIRRSASGTRVRAPSTAGMQERGKRERIKISGTRSRRPPRQTRLHRPLLGFRFGDSSVVPPPLRCRRRLLSSQLRCENLVMALKFYRYQAELLVKDYLLAGPYISYTSVLGGIFLCKMAYDFTQFISSFYFKGYSSLTKIQRIDWNNRGMSSIHAIFVTIMSIYLVFCSDLFSDNSISLPITFRSSCLSTFGLGVSVGYFLADLAMIVWSYPSLGGMEYVLHHTLSVIAVAYTMLSGEGQFYTYLVLISEITTPGINLRWFLDNAGMKRSKAYLVNGAMVFLSWLVARILLFIYLFYHIFLHYGQVRQMHSFGYLLIFVVPSALAIMNMIWFGKILKGLRKALNKGK</sequence>
<evidence type="ECO:0000313" key="9">
    <source>
        <dbReference type="EMBL" id="KAJ8472049.1"/>
    </source>
</evidence>
<feature type="transmembrane region" description="Helical" evidence="7">
    <location>
        <begin position="222"/>
        <end position="238"/>
    </location>
</feature>
<feature type="region of interest" description="Disordered" evidence="6">
    <location>
        <begin position="1"/>
        <end position="27"/>
    </location>
</feature>
<evidence type="ECO:0000256" key="2">
    <source>
        <dbReference type="ARBA" id="ARBA00022692"/>
    </source>
</evidence>
<protein>
    <recommendedName>
        <fullName evidence="8">TLC domain-containing protein</fullName>
    </recommendedName>
</protein>
<comment type="caution">
    <text evidence="9">The sequence shown here is derived from an EMBL/GenBank/DDBJ whole genome shotgun (WGS) entry which is preliminary data.</text>
</comment>
<keyword evidence="3 7" id="KW-1133">Transmembrane helix</keyword>
<evidence type="ECO:0000259" key="8">
    <source>
        <dbReference type="PROSITE" id="PS50922"/>
    </source>
</evidence>
<dbReference type="Proteomes" id="UP001222027">
    <property type="component" value="Unassembled WGS sequence"/>
</dbReference>
<accession>A0AAV8Q6C2</accession>
<dbReference type="SMART" id="SM00724">
    <property type="entry name" value="TLC"/>
    <property type="match status" value="1"/>
</dbReference>
<dbReference type="InterPro" id="IPR050846">
    <property type="entry name" value="TLCD"/>
</dbReference>
<evidence type="ECO:0000256" key="4">
    <source>
        <dbReference type="ARBA" id="ARBA00023136"/>
    </source>
</evidence>
<evidence type="ECO:0000256" key="5">
    <source>
        <dbReference type="PROSITE-ProRule" id="PRU00205"/>
    </source>
</evidence>
<comment type="subcellular location">
    <subcellularLocation>
        <location evidence="1">Membrane</location>
        <topology evidence="1">Multi-pass membrane protein</topology>
    </subcellularLocation>
</comment>
<keyword evidence="2 5" id="KW-0812">Transmembrane</keyword>
<gene>
    <name evidence="9" type="ORF">OPV22_026392</name>
</gene>
<dbReference type="PROSITE" id="PS50922">
    <property type="entry name" value="TLC"/>
    <property type="match status" value="1"/>
</dbReference>
<dbReference type="InterPro" id="IPR006634">
    <property type="entry name" value="TLC-dom"/>
</dbReference>
<dbReference type="Pfam" id="PF03798">
    <property type="entry name" value="TRAM_LAG1_CLN8"/>
    <property type="match status" value="1"/>
</dbReference>
<evidence type="ECO:0000256" key="1">
    <source>
        <dbReference type="ARBA" id="ARBA00004141"/>
    </source>
</evidence>
<feature type="transmembrane region" description="Helical" evidence="7">
    <location>
        <begin position="277"/>
        <end position="303"/>
    </location>
</feature>
<evidence type="ECO:0000256" key="3">
    <source>
        <dbReference type="ARBA" id="ARBA00022989"/>
    </source>
</evidence>
<evidence type="ECO:0000256" key="7">
    <source>
        <dbReference type="SAM" id="Phobius"/>
    </source>
</evidence>
<organism evidence="9 10">
    <name type="scientific">Ensete ventricosum</name>
    <name type="common">Abyssinian banana</name>
    <name type="synonym">Musa ensete</name>
    <dbReference type="NCBI Taxonomy" id="4639"/>
    <lineage>
        <taxon>Eukaryota</taxon>
        <taxon>Viridiplantae</taxon>
        <taxon>Streptophyta</taxon>
        <taxon>Embryophyta</taxon>
        <taxon>Tracheophyta</taxon>
        <taxon>Spermatophyta</taxon>
        <taxon>Magnoliopsida</taxon>
        <taxon>Liliopsida</taxon>
        <taxon>Zingiberales</taxon>
        <taxon>Musaceae</taxon>
        <taxon>Ensete</taxon>
    </lineage>
</organism>
<keyword evidence="10" id="KW-1185">Reference proteome</keyword>
<evidence type="ECO:0000313" key="10">
    <source>
        <dbReference type="Proteomes" id="UP001222027"/>
    </source>
</evidence>
<feature type="transmembrane region" description="Helical" evidence="7">
    <location>
        <begin position="195"/>
        <end position="215"/>
    </location>
</feature>